<reference evidence="2 3" key="1">
    <citation type="submission" date="2020-08" db="EMBL/GenBank/DDBJ databases">
        <title>Genome public.</title>
        <authorList>
            <person name="Liu C."/>
            <person name="Sun Q."/>
        </authorList>
    </citation>
    <scope>NUCLEOTIDE SEQUENCE [LARGE SCALE GENOMIC DNA]</scope>
    <source>
        <strain evidence="2 3">NSJ-71</strain>
    </source>
</reference>
<protein>
    <recommendedName>
        <fullName evidence="1">Replication-associated protein ORF2/G2P domain-containing protein</fullName>
    </recommendedName>
</protein>
<gene>
    <name evidence="2" type="ORF">H8R91_10855</name>
</gene>
<accession>A0ABR7HNC5</accession>
<dbReference type="InterPro" id="IPR056906">
    <property type="entry name" value="ORF2/G2P_dom"/>
</dbReference>
<keyword evidence="3" id="KW-1185">Reference proteome</keyword>
<evidence type="ECO:0000313" key="2">
    <source>
        <dbReference type="EMBL" id="MBC5729009.1"/>
    </source>
</evidence>
<comment type="caution">
    <text evidence="2">The sequence shown here is derived from an EMBL/GenBank/DDBJ whole genome shotgun (WGS) entry which is preliminary data.</text>
</comment>
<proteinExistence type="predicted"/>
<feature type="domain" description="Replication-associated protein ORF2/G2P" evidence="1">
    <location>
        <begin position="85"/>
        <end position="165"/>
    </location>
</feature>
<sequence length="242" mass="28854">MFTYKRTIKSGPLTEIEYYRSFRKIGKNYGGRKINQSLTPEKQKRANRMRAIKNMQRLILCNFTSGDYFVRLSVPRAELTEDKFEKIASKWKRKMRDAFRKIGKKFKYISFTECGKLGKNWHMHIIVEREALEFVEKYWEYDGINFTALYQSGYYEKLAEYITKDVAGEKRIRTARCLKKPDVTVKEAGRREIKKLERGEMIKIPDGYFLLKDDDNYNYNDITGASWYFAFLPLAYEKFDIS</sequence>
<dbReference type="Proteomes" id="UP000636755">
    <property type="component" value="Unassembled WGS sequence"/>
</dbReference>
<dbReference type="RefSeq" id="WP_186936204.1">
    <property type="nucleotide sequence ID" value="NZ_JACOPS010000006.1"/>
</dbReference>
<evidence type="ECO:0000259" key="1">
    <source>
        <dbReference type="Pfam" id="PF23343"/>
    </source>
</evidence>
<dbReference type="EMBL" id="JACOPS010000006">
    <property type="protein sequence ID" value="MBC5729009.1"/>
    <property type="molecule type" value="Genomic_DNA"/>
</dbReference>
<name>A0ABR7HNC5_9FIRM</name>
<organism evidence="2 3">
    <name type="scientific">Ruminococcus intestinalis</name>
    <dbReference type="NCBI Taxonomy" id="2763066"/>
    <lineage>
        <taxon>Bacteria</taxon>
        <taxon>Bacillati</taxon>
        <taxon>Bacillota</taxon>
        <taxon>Clostridia</taxon>
        <taxon>Eubacteriales</taxon>
        <taxon>Oscillospiraceae</taxon>
        <taxon>Ruminococcus</taxon>
    </lineage>
</organism>
<evidence type="ECO:0000313" key="3">
    <source>
        <dbReference type="Proteomes" id="UP000636755"/>
    </source>
</evidence>
<dbReference type="Pfam" id="PF23343">
    <property type="entry name" value="REP_ORF2-G2P"/>
    <property type="match status" value="1"/>
</dbReference>